<proteinExistence type="predicted"/>
<keyword evidence="2" id="KW-1185">Reference proteome</keyword>
<reference evidence="1 2" key="1">
    <citation type="submission" date="2023-04" db="EMBL/GenBank/DDBJ databases">
        <title>Streptomyces chengmaiensis sp. nov. isolated from the stem of mangrove plant in Hainan.</title>
        <authorList>
            <person name="Huang X."/>
            <person name="Zhou S."/>
            <person name="Chu X."/>
            <person name="Xie Y."/>
            <person name="Lin Y."/>
        </authorList>
    </citation>
    <scope>NUCLEOTIDE SEQUENCE [LARGE SCALE GENOMIC DNA]</scope>
    <source>
        <strain evidence="1 2">HNM0663</strain>
    </source>
</reference>
<evidence type="ECO:0000313" key="2">
    <source>
        <dbReference type="Proteomes" id="UP001223144"/>
    </source>
</evidence>
<dbReference type="Gene3D" id="6.10.250.2540">
    <property type="match status" value="1"/>
</dbReference>
<dbReference type="Proteomes" id="UP001223144">
    <property type="component" value="Unassembled WGS sequence"/>
</dbReference>
<sequence>MDRKELEEVLKGFEERISEKLEKKMDAKLDQFAMSFVKHMNERFDAVDRRFEEVDRKIDKVQSSVDEVHGMLEMERDERTVISHQLDRHEDWIERAARKLNIEYDQAA</sequence>
<comment type="caution">
    <text evidence="1">The sequence shown here is derived from an EMBL/GenBank/DDBJ whole genome shotgun (WGS) entry which is preliminary data.</text>
</comment>
<name>A0ABT6HM12_9ACTN</name>
<protein>
    <submittedName>
        <fullName evidence="1">Uncharacterized protein</fullName>
    </submittedName>
</protein>
<accession>A0ABT6HM12</accession>
<evidence type="ECO:0000313" key="1">
    <source>
        <dbReference type="EMBL" id="MDH2389094.1"/>
    </source>
</evidence>
<dbReference type="RefSeq" id="WP_279927396.1">
    <property type="nucleotide sequence ID" value="NZ_JARWBG010000008.1"/>
</dbReference>
<gene>
    <name evidence="1" type="ORF">QCN29_09875</name>
</gene>
<organism evidence="1 2">
    <name type="scientific">Streptomyces chengmaiensis</name>
    <dbReference type="NCBI Taxonomy" id="3040919"/>
    <lineage>
        <taxon>Bacteria</taxon>
        <taxon>Bacillati</taxon>
        <taxon>Actinomycetota</taxon>
        <taxon>Actinomycetes</taxon>
        <taxon>Kitasatosporales</taxon>
        <taxon>Streptomycetaceae</taxon>
        <taxon>Streptomyces</taxon>
    </lineage>
</organism>
<dbReference type="EMBL" id="JARWBG010000008">
    <property type="protein sequence ID" value="MDH2389094.1"/>
    <property type="molecule type" value="Genomic_DNA"/>
</dbReference>